<evidence type="ECO:0000259" key="5">
    <source>
        <dbReference type="Pfam" id="PF05726"/>
    </source>
</evidence>
<evidence type="ECO:0000259" key="4">
    <source>
        <dbReference type="Pfam" id="PF02678"/>
    </source>
</evidence>
<keyword evidence="2" id="KW-0408">Iron</keyword>
<dbReference type="InterPro" id="IPR011051">
    <property type="entry name" value="RmlC_Cupin_sf"/>
</dbReference>
<dbReference type="InterPro" id="IPR012093">
    <property type="entry name" value="Pirin"/>
</dbReference>
<dbReference type="CDD" id="cd02247">
    <property type="entry name" value="cupin_pirin_C"/>
    <property type="match status" value="1"/>
</dbReference>
<name>A0A8J2V6N0_9PROT</name>
<feature type="binding site" evidence="2">
    <location>
        <position position="75"/>
    </location>
    <ligand>
        <name>Fe cation</name>
        <dbReference type="ChEBI" id="CHEBI:24875"/>
    </ligand>
</feature>
<feature type="binding site" evidence="2">
    <location>
        <position position="117"/>
    </location>
    <ligand>
        <name>Fe cation</name>
        <dbReference type="ChEBI" id="CHEBI:24875"/>
    </ligand>
</feature>
<accession>A0A8J2V6N0</accession>
<dbReference type="InterPro" id="IPR008778">
    <property type="entry name" value="Pirin_C_dom"/>
</dbReference>
<protein>
    <recommendedName>
        <fullName evidence="8">Pirin family protein</fullName>
    </recommendedName>
</protein>
<feature type="domain" description="Pirin C-terminal" evidence="5">
    <location>
        <begin position="193"/>
        <end position="292"/>
    </location>
</feature>
<feature type="binding site" evidence="2">
    <location>
        <position position="73"/>
    </location>
    <ligand>
        <name>Fe cation</name>
        <dbReference type="ChEBI" id="CHEBI:24875"/>
    </ligand>
</feature>
<comment type="similarity">
    <text evidence="1 3">Belongs to the pirin family.</text>
</comment>
<comment type="caution">
    <text evidence="6">The sequence shown here is derived from an EMBL/GenBank/DDBJ whole genome shotgun (WGS) entry which is preliminary data.</text>
</comment>
<comment type="cofactor">
    <cofactor evidence="2">
        <name>Fe cation</name>
        <dbReference type="ChEBI" id="CHEBI:24875"/>
    </cofactor>
    <text evidence="2">Binds 1 Fe cation per subunit.</text>
</comment>
<evidence type="ECO:0008006" key="8">
    <source>
        <dbReference type="Google" id="ProtNLM"/>
    </source>
</evidence>
<dbReference type="Proteomes" id="UP000613582">
    <property type="component" value="Unassembled WGS sequence"/>
</dbReference>
<dbReference type="AlphaFoldDB" id="A0A8J2V6N0"/>
<dbReference type="PIRSF" id="PIRSF006232">
    <property type="entry name" value="Pirin"/>
    <property type="match status" value="1"/>
</dbReference>
<dbReference type="RefSeq" id="WP_188159021.1">
    <property type="nucleotide sequence ID" value="NZ_BMGH01000001.1"/>
</dbReference>
<dbReference type="Gene3D" id="2.60.120.10">
    <property type="entry name" value="Jelly Rolls"/>
    <property type="match status" value="2"/>
</dbReference>
<evidence type="ECO:0000256" key="3">
    <source>
        <dbReference type="RuleBase" id="RU003457"/>
    </source>
</evidence>
<reference evidence="6" key="2">
    <citation type="submission" date="2020-09" db="EMBL/GenBank/DDBJ databases">
        <authorList>
            <person name="Sun Q."/>
            <person name="Zhou Y."/>
        </authorList>
    </citation>
    <scope>NUCLEOTIDE SEQUENCE</scope>
    <source>
        <strain evidence="6">CGMCC 1.12921</strain>
    </source>
</reference>
<dbReference type="CDD" id="cd02909">
    <property type="entry name" value="cupin_pirin_N"/>
    <property type="match status" value="1"/>
</dbReference>
<organism evidence="6 7">
    <name type="scientific">Aquisalinus flavus</name>
    <dbReference type="NCBI Taxonomy" id="1526572"/>
    <lineage>
        <taxon>Bacteria</taxon>
        <taxon>Pseudomonadati</taxon>
        <taxon>Pseudomonadota</taxon>
        <taxon>Alphaproteobacteria</taxon>
        <taxon>Parvularculales</taxon>
        <taxon>Parvularculaceae</taxon>
        <taxon>Aquisalinus</taxon>
    </lineage>
</organism>
<sequence length="312" mass="34097">MSRHKDLQPYDEDTPQPESLELVIVPRARDIGGFEVRRALPVAKRRLVGPFVFFDQMGPATFPAGKGLDVRPHPHIGLGTVTYLFDGKITHRDSLGTALDIEPGAVNWMLAGRGITHSERSPADFRDAAAAPLSGIQTWLALPSDKEDVAPAFEHVAKADLPMVEDSDKSLRIILGDAYGASAPAKMLSETFYVDAALKPGATLPLPDNHEDRGIYIVEGEISVEGVSYEKSRMLIFRPGDAISVSAGEQGARLMLFGGATLDGPRHIWWNLVSSSQEKIEHAREEWRAGKWGEGLFTLPPGDDQEFIPIPD</sequence>
<evidence type="ECO:0000256" key="2">
    <source>
        <dbReference type="PIRSR" id="PIRSR006232-1"/>
    </source>
</evidence>
<dbReference type="InterPro" id="IPR014710">
    <property type="entry name" value="RmlC-like_jellyroll"/>
</dbReference>
<dbReference type="PANTHER" id="PTHR13903:SF8">
    <property type="entry name" value="PIRIN"/>
    <property type="match status" value="1"/>
</dbReference>
<reference evidence="6" key="1">
    <citation type="journal article" date="2014" name="Int. J. Syst. Evol. Microbiol.">
        <title>Complete genome sequence of Corynebacterium casei LMG S-19264T (=DSM 44701T), isolated from a smear-ripened cheese.</title>
        <authorList>
            <consortium name="US DOE Joint Genome Institute (JGI-PGF)"/>
            <person name="Walter F."/>
            <person name="Albersmeier A."/>
            <person name="Kalinowski J."/>
            <person name="Ruckert C."/>
        </authorList>
    </citation>
    <scope>NUCLEOTIDE SEQUENCE</scope>
    <source>
        <strain evidence="6">CGMCC 1.12921</strain>
    </source>
</reference>
<proteinExistence type="inferred from homology"/>
<dbReference type="PANTHER" id="PTHR13903">
    <property type="entry name" value="PIRIN-RELATED"/>
    <property type="match status" value="1"/>
</dbReference>
<evidence type="ECO:0000256" key="1">
    <source>
        <dbReference type="ARBA" id="ARBA00008416"/>
    </source>
</evidence>
<dbReference type="SUPFAM" id="SSF51182">
    <property type="entry name" value="RmlC-like cupins"/>
    <property type="match status" value="1"/>
</dbReference>
<gene>
    <name evidence="6" type="ORF">GCM10011342_14930</name>
</gene>
<dbReference type="Pfam" id="PF02678">
    <property type="entry name" value="Pirin"/>
    <property type="match status" value="1"/>
</dbReference>
<feature type="domain" description="Pirin N-terminal" evidence="4">
    <location>
        <begin position="34"/>
        <end position="140"/>
    </location>
</feature>
<dbReference type="GO" id="GO:0046872">
    <property type="term" value="F:metal ion binding"/>
    <property type="evidence" value="ECO:0007669"/>
    <property type="project" value="UniProtKB-KW"/>
</dbReference>
<dbReference type="Pfam" id="PF05726">
    <property type="entry name" value="Pirin_C"/>
    <property type="match status" value="1"/>
</dbReference>
<dbReference type="EMBL" id="BMGH01000001">
    <property type="protein sequence ID" value="GGD07128.1"/>
    <property type="molecule type" value="Genomic_DNA"/>
</dbReference>
<dbReference type="InterPro" id="IPR003829">
    <property type="entry name" value="Pirin_N_dom"/>
</dbReference>
<keyword evidence="2" id="KW-0479">Metal-binding</keyword>
<feature type="binding site" evidence="2">
    <location>
        <position position="119"/>
    </location>
    <ligand>
        <name>Fe cation</name>
        <dbReference type="ChEBI" id="CHEBI:24875"/>
    </ligand>
</feature>
<evidence type="ECO:0000313" key="7">
    <source>
        <dbReference type="Proteomes" id="UP000613582"/>
    </source>
</evidence>
<evidence type="ECO:0000313" key="6">
    <source>
        <dbReference type="EMBL" id="GGD07128.1"/>
    </source>
</evidence>
<keyword evidence="7" id="KW-1185">Reference proteome</keyword>